<organism evidence="1 2">
    <name type="scientific">Hohenbuehelia grisea</name>
    <dbReference type="NCBI Taxonomy" id="104357"/>
    <lineage>
        <taxon>Eukaryota</taxon>
        <taxon>Fungi</taxon>
        <taxon>Dikarya</taxon>
        <taxon>Basidiomycota</taxon>
        <taxon>Agaricomycotina</taxon>
        <taxon>Agaricomycetes</taxon>
        <taxon>Agaricomycetidae</taxon>
        <taxon>Agaricales</taxon>
        <taxon>Pleurotineae</taxon>
        <taxon>Pleurotaceae</taxon>
        <taxon>Hohenbuehelia</taxon>
    </lineage>
</organism>
<proteinExistence type="predicted"/>
<reference evidence="2" key="1">
    <citation type="submission" date="2024-06" db="EMBL/GenBank/DDBJ databases">
        <title>Multi-omics analyses provide insights into the biosynthesis of the anticancer antibiotic pleurotin in Hohenbuehelia grisea.</title>
        <authorList>
            <person name="Weaver J.A."/>
            <person name="Alberti F."/>
        </authorList>
    </citation>
    <scope>NUCLEOTIDE SEQUENCE [LARGE SCALE GENOMIC DNA]</scope>
    <source>
        <strain evidence="2">T-177</strain>
    </source>
</reference>
<comment type="caution">
    <text evidence="1">The sequence shown here is derived from an EMBL/GenBank/DDBJ whole genome shotgun (WGS) entry which is preliminary data.</text>
</comment>
<sequence>MLSESTRLQFGCSAASAHSASYGFPSKRPKAKAYGTLLGCVSETSDAVAVVADECEFDRIDTLARSDQNTLLRRAFLLRLVSHKAPVDVTVIWLRRGFRRV</sequence>
<dbReference type="Proteomes" id="UP001556367">
    <property type="component" value="Unassembled WGS sequence"/>
</dbReference>
<evidence type="ECO:0000313" key="1">
    <source>
        <dbReference type="EMBL" id="KAL0945875.1"/>
    </source>
</evidence>
<protein>
    <submittedName>
        <fullName evidence="1">Uncharacterized protein</fullName>
    </submittedName>
</protein>
<evidence type="ECO:0000313" key="2">
    <source>
        <dbReference type="Proteomes" id="UP001556367"/>
    </source>
</evidence>
<gene>
    <name evidence="1" type="ORF">HGRIS_012158</name>
</gene>
<name>A0ABR3IRF1_9AGAR</name>
<dbReference type="EMBL" id="JASNQZ010000015">
    <property type="protein sequence ID" value="KAL0945875.1"/>
    <property type="molecule type" value="Genomic_DNA"/>
</dbReference>
<keyword evidence="2" id="KW-1185">Reference proteome</keyword>
<accession>A0ABR3IRF1</accession>